<keyword evidence="6 8" id="KW-0256">Endoplasmic reticulum</keyword>
<dbReference type="InterPro" id="IPR027417">
    <property type="entry name" value="P-loop_NTPase"/>
</dbReference>
<dbReference type="GO" id="GO:0043529">
    <property type="term" value="C:GET complex"/>
    <property type="evidence" value="ECO:0007669"/>
    <property type="project" value="TreeGrafter"/>
</dbReference>
<dbReference type="InterPro" id="IPR027542">
    <property type="entry name" value="ATPase_ArsA/GET3_euk"/>
</dbReference>
<evidence type="ECO:0000256" key="7">
    <source>
        <dbReference type="ARBA" id="ARBA00022840"/>
    </source>
</evidence>
<feature type="binding site" evidence="8">
    <location>
        <position position="264"/>
    </location>
    <ligand>
        <name>ATP</name>
        <dbReference type="ChEBI" id="CHEBI:30616"/>
    </ligand>
</feature>
<dbReference type="FunFam" id="3.40.50.300:FF:001459">
    <property type="entry name" value="ATPase ASNA1 homolog"/>
    <property type="match status" value="1"/>
</dbReference>
<evidence type="ECO:0000259" key="9">
    <source>
        <dbReference type="Pfam" id="PF02374"/>
    </source>
</evidence>
<evidence type="ECO:0000313" key="10">
    <source>
        <dbReference type="EMBL" id="CAD8850478.1"/>
    </source>
</evidence>
<dbReference type="NCBIfam" id="TIGR00345">
    <property type="entry name" value="GET3_arsA_TRC40"/>
    <property type="match status" value="1"/>
</dbReference>
<proteinExistence type="inferred from homology"/>
<feature type="active site" evidence="8">
    <location>
        <position position="66"/>
    </location>
</feature>
<dbReference type="Pfam" id="PF02374">
    <property type="entry name" value="ArsA_ATPase"/>
    <property type="match status" value="2"/>
</dbReference>
<dbReference type="InterPro" id="IPR016300">
    <property type="entry name" value="ATPase_ArsA/GET3"/>
</dbReference>
<dbReference type="EC" id="3.6.-.-" evidence="8"/>
<comment type="similarity">
    <text evidence="1 8">Belongs to the arsA ATPase family.</text>
</comment>
<keyword evidence="2 8" id="KW-0813">Transport</keyword>
<dbReference type="EMBL" id="HBFQ01035206">
    <property type="protein sequence ID" value="CAD8850478.1"/>
    <property type="molecule type" value="Transcribed_RNA"/>
</dbReference>
<keyword evidence="5 8" id="KW-0378">Hydrolase</keyword>
<evidence type="ECO:0000256" key="2">
    <source>
        <dbReference type="ARBA" id="ARBA00022448"/>
    </source>
</evidence>
<keyword evidence="3 8" id="KW-0963">Cytoplasm</keyword>
<dbReference type="CDD" id="cd02035">
    <property type="entry name" value="ArsA"/>
    <property type="match status" value="1"/>
</dbReference>
<reference evidence="10" key="1">
    <citation type="submission" date="2021-01" db="EMBL/GenBank/DDBJ databases">
        <authorList>
            <person name="Corre E."/>
            <person name="Pelletier E."/>
            <person name="Niang G."/>
            <person name="Scheremetjew M."/>
            <person name="Finn R."/>
            <person name="Kale V."/>
            <person name="Holt S."/>
            <person name="Cochrane G."/>
            <person name="Meng A."/>
            <person name="Brown T."/>
            <person name="Cohen L."/>
        </authorList>
    </citation>
    <scope>NUCLEOTIDE SEQUENCE</scope>
</reference>
<comment type="subcellular location">
    <subcellularLocation>
        <location evidence="8">Cytoplasm</location>
    </subcellularLocation>
    <subcellularLocation>
        <location evidence="8">Endoplasmic reticulum</location>
    </subcellularLocation>
</comment>
<dbReference type="GO" id="GO:0071816">
    <property type="term" value="P:tail-anchored membrane protein insertion into ER membrane"/>
    <property type="evidence" value="ECO:0007669"/>
    <property type="project" value="TreeGrafter"/>
</dbReference>
<dbReference type="HAMAP" id="MF_03112">
    <property type="entry name" value="Asna1_Get3"/>
    <property type="match status" value="1"/>
</dbReference>
<protein>
    <recommendedName>
        <fullName evidence="8">ATPase ASNA1 homolog</fullName>
        <ecNumber evidence="8">3.6.-.-</ecNumber>
    </recommendedName>
    <alternativeName>
        <fullName evidence="8">Arsenical pump-driving ATPase homolog</fullName>
    </alternativeName>
    <alternativeName>
        <fullName evidence="8">Arsenite-stimulated ATPase</fullName>
    </alternativeName>
</protein>
<evidence type="ECO:0000256" key="1">
    <source>
        <dbReference type="ARBA" id="ARBA00011040"/>
    </source>
</evidence>
<feature type="domain" description="ArsA/GET3 Anion-transporting ATPase-like" evidence="9">
    <location>
        <begin position="326"/>
        <end position="376"/>
    </location>
</feature>
<evidence type="ECO:0000256" key="8">
    <source>
        <dbReference type="HAMAP-Rule" id="MF_03112"/>
    </source>
</evidence>
<dbReference type="GO" id="GO:0016887">
    <property type="term" value="F:ATP hydrolysis activity"/>
    <property type="evidence" value="ECO:0007669"/>
    <property type="project" value="InterPro"/>
</dbReference>
<gene>
    <name evidence="10" type="ORF">NSCI0253_LOCUS24828</name>
</gene>
<keyword evidence="4 8" id="KW-0547">Nucleotide-binding</keyword>
<feature type="binding site" evidence="8">
    <location>
        <position position="237"/>
    </location>
    <ligand>
        <name>ATP</name>
        <dbReference type="ChEBI" id="CHEBI:30616"/>
    </ligand>
</feature>
<evidence type="ECO:0000256" key="5">
    <source>
        <dbReference type="ARBA" id="ARBA00022801"/>
    </source>
</evidence>
<feature type="binding site" evidence="8">
    <location>
        <begin position="37"/>
        <end position="44"/>
    </location>
    <ligand>
        <name>ATP</name>
        <dbReference type="ChEBI" id="CHEBI:30616"/>
    </ligand>
</feature>
<accession>A0A7S1AEC6</accession>
<dbReference type="GO" id="GO:0005524">
    <property type="term" value="F:ATP binding"/>
    <property type="evidence" value="ECO:0007669"/>
    <property type="project" value="UniProtKB-UniRule"/>
</dbReference>
<dbReference type="SUPFAM" id="SSF52540">
    <property type="entry name" value="P-loop containing nucleoside triphosphate hydrolases"/>
    <property type="match status" value="1"/>
</dbReference>
<comment type="caution">
    <text evidence="8">Lacks conserved residue(s) required for the propagation of feature annotation.</text>
</comment>
<comment type="subunit">
    <text evidence="8">Homodimer.</text>
</comment>
<evidence type="ECO:0000256" key="3">
    <source>
        <dbReference type="ARBA" id="ARBA00022490"/>
    </source>
</evidence>
<dbReference type="AlphaFoldDB" id="A0A7S1AEC6"/>
<feature type="domain" description="ArsA/GET3 Anion-transporting ATPase-like" evidence="9">
    <location>
        <begin position="30"/>
        <end position="273"/>
    </location>
</feature>
<evidence type="ECO:0000256" key="6">
    <source>
        <dbReference type="ARBA" id="ARBA00022824"/>
    </source>
</evidence>
<dbReference type="InterPro" id="IPR025723">
    <property type="entry name" value="ArsA/GET3_ATPase-like"/>
</dbReference>
<evidence type="ECO:0000256" key="4">
    <source>
        <dbReference type="ARBA" id="ARBA00022741"/>
    </source>
</evidence>
<organism evidence="10">
    <name type="scientific">Noctiluca scintillans</name>
    <name type="common">Sea sparkle</name>
    <name type="synonym">Red tide dinoflagellate</name>
    <dbReference type="NCBI Taxonomy" id="2966"/>
    <lineage>
        <taxon>Eukaryota</taxon>
        <taxon>Sar</taxon>
        <taxon>Alveolata</taxon>
        <taxon>Dinophyceae</taxon>
        <taxon>Noctilucales</taxon>
        <taxon>Noctilucaceae</taxon>
        <taxon>Noctiluca</taxon>
    </lineage>
</organism>
<comment type="function">
    <text evidence="8">ATPase required for the post-translational delivery of tail-anchored (TA) proteins to the endoplasmic reticulum. Recognizes and selectively binds the transmembrane domain of TA proteins in the cytosol. This complex then targets to the endoplasmic reticulum by membrane-bound receptors, where the tail-anchored protein is released for insertion. This process is regulated by ATP binding and hydrolysis. ATP binding drives the homodimer towards the closed dimer state, facilitating recognition of newly synthesized TA membrane proteins. ATP hydrolysis is required for insertion. Subsequently, the homodimer reverts towards the open dimer state, lowering its affinity for the membrane-bound receptor, and returning it to the cytosol to initiate a new round of targeting.</text>
</comment>
<sequence length="386" mass="42556">MAASQGEVFEDAVEILDASLTNLVQTDSLRWIFVGGKGGVGKTTTACSLAVELAGRRESVLLLSTDPAHNISDAFCQKFTNTPTLVNGYSNLHAMEIDASFNESHEYTLRNEDNFGKVMQELVSAFPGVDEAMGFAELMQNVQSMPYSVIVFDTAPTGHTLRLLSFPDILDRGLGTLGSLKSSFGGLMQMVNSLSDQDVRERDMQSRVGSLRAASANVRSIFQDPSRCTFVCVCIPEFLSVYETERLIQELCKHGIDSSYIVVNQVLFPEDCGEDVPGDGQSGEQELHDLAALLEASSLPSEQQTQFASIARGAAQRMQQLEKGWDMCRKKRQMQLQYIGQIHDLYQDDFHVVPMPMLGQEVRGLDRLQAFSKLLLHGGRSLPTGR</sequence>
<name>A0A7S1AEC6_NOCSC</name>
<dbReference type="PANTHER" id="PTHR10803:SF3">
    <property type="entry name" value="ATPASE GET3"/>
    <property type="match status" value="1"/>
</dbReference>
<dbReference type="PANTHER" id="PTHR10803">
    <property type="entry name" value="ARSENICAL PUMP-DRIVING ATPASE ARSENITE-TRANSLOCATING ATPASE"/>
    <property type="match status" value="1"/>
</dbReference>
<keyword evidence="7 8" id="KW-0067">ATP-binding</keyword>
<dbReference type="Gene3D" id="3.40.50.300">
    <property type="entry name" value="P-loop containing nucleotide triphosphate hydrolases"/>
    <property type="match status" value="1"/>
</dbReference>